<accession>A7K8R7</accession>
<protein>
    <submittedName>
        <fullName evidence="1">Uncharacterized protein Z307R</fullName>
    </submittedName>
</protein>
<proteinExistence type="predicted"/>
<dbReference type="RefSeq" id="YP_001426788.1">
    <property type="nucleotide sequence ID" value="NC_008724.1"/>
</dbReference>
<dbReference type="Proteomes" id="UP000202420">
    <property type="component" value="Segment"/>
</dbReference>
<dbReference type="GeneID" id="5470869"/>
<name>A7K8R7_9PHYC</name>
<evidence type="ECO:0000313" key="1">
    <source>
        <dbReference type="EMBL" id="ABT16441.1"/>
    </source>
</evidence>
<gene>
    <name evidence="1" type="primary">Z307R</name>
    <name evidence="1" type="ORF">ATCV1_Z307R</name>
</gene>
<evidence type="ECO:0000313" key="2">
    <source>
        <dbReference type="Proteomes" id="UP000202420"/>
    </source>
</evidence>
<dbReference type="KEGG" id="vg:5470869"/>
<reference evidence="1 2" key="1">
    <citation type="submission" date="2006-09" db="EMBL/GenBank/DDBJ databases">
        <title>Sequence and annotation of the 288-kb ATCV-1 virus that infects an endosymbiotic Chlorella strain of the heliozoon Acanthocystis turfacea.</title>
        <authorList>
            <person name="Fitzgerald L.A."/>
            <person name="Graves M.V."/>
            <person name="Li X."/>
            <person name="Pfitzner A.J.P."/>
            <person name="Hartigan J."/>
            <person name="Van Etten J.L."/>
        </authorList>
    </citation>
    <scope>NUCLEOTIDE SEQUENCE [LARGE SCALE GENOMIC DNA]</scope>
    <source>
        <strain evidence="1 2">ATCV-1</strain>
    </source>
</reference>
<dbReference type="OrthoDB" id="17200at10239"/>
<organism evidence="1 2">
    <name type="scientific">Chlorovirus heliozoae</name>
    <dbReference type="NCBI Taxonomy" id="322019"/>
    <lineage>
        <taxon>Viruses</taxon>
        <taxon>Varidnaviria</taxon>
        <taxon>Bamfordvirae</taxon>
        <taxon>Nucleocytoviricota</taxon>
        <taxon>Megaviricetes</taxon>
        <taxon>Algavirales</taxon>
        <taxon>Phycodnaviridae</taxon>
        <taxon>Chlorovirus</taxon>
    </lineage>
</organism>
<dbReference type="EMBL" id="EF101928">
    <property type="protein sequence ID" value="ABT16441.1"/>
    <property type="molecule type" value="Genomic_DNA"/>
</dbReference>
<sequence>MTSTSFYKCCCGYTTKNKEYAEFHANHERVHEALEFQSAFPGKSGLIAMVKHSKNTTFIKWYGTEESLLAAYGHVKYKFSKDCDREFVQLKNEAIHEGIIFSYEADAPIIRNDSAERLFNIVE</sequence>
<keyword evidence="2" id="KW-1185">Reference proteome</keyword>